<reference evidence="1" key="1">
    <citation type="submission" date="2022-06" db="EMBL/GenBank/DDBJ databases">
        <title>WGS of actinobacteria.</title>
        <authorList>
            <person name="Thawai C."/>
        </authorList>
    </citation>
    <scope>NUCLEOTIDE SEQUENCE</scope>
    <source>
        <strain evidence="1">AA8</strain>
    </source>
</reference>
<sequence length="52" mass="5190">MASGWWAGPLRGLAEEGGTLAHLSGMGGPEAVQVLVDVAVVAQGRLDSVGLC</sequence>
<keyword evidence="2" id="KW-1185">Reference proteome</keyword>
<accession>A0A9X2RSF3</accession>
<comment type="caution">
    <text evidence="1">The sequence shown here is derived from an EMBL/GenBank/DDBJ whole genome shotgun (WGS) entry which is preliminary data.</text>
</comment>
<organism evidence="1 2">
    <name type="scientific">Streptomyces telluris</name>
    <dbReference type="NCBI Taxonomy" id="2720021"/>
    <lineage>
        <taxon>Bacteria</taxon>
        <taxon>Bacillati</taxon>
        <taxon>Actinomycetota</taxon>
        <taxon>Actinomycetes</taxon>
        <taxon>Kitasatosporales</taxon>
        <taxon>Streptomycetaceae</taxon>
        <taxon>Streptomyces</taxon>
    </lineage>
</organism>
<dbReference type="EMBL" id="JANIID010000047">
    <property type="protein sequence ID" value="MCQ8774571.1"/>
    <property type="molecule type" value="Genomic_DNA"/>
</dbReference>
<dbReference type="AlphaFoldDB" id="A0A9X2RSF3"/>
<gene>
    <name evidence="1" type="ORF">NQU55_33145</name>
</gene>
<proteinExistence type="predicted"/>
<evidence type="ECO:0000313" key="1">
    <source>
        <dbReference type="EMBL" id="MCQ8774571.1"/>
    </source>
</evidence>
<protein>
    <submittedName>
        <fullName evidence="1">Uncharacterized protein</fullName>
    </submittedName>
</protein>
<dbReference type="Proteomes" id="UP001142374">
    <property type="component" value="Unassembled WGS sequence"/>
</dbReference>
<dbReference type="RefSeq" id="WP_168095564.1">
    <property type="nucleotide sequence ID" value="NZ_JAATER010000441.1"/>
</dbReference>
<name>A0A9X2RSF3_9ACTN</name>
<evidence type="ECO:0000313" key="2">
    <source>
        <dbReference type="Proteomes" id="UP001142374"/>
    </source>
</evidence>